<evidence type="ECO:0000313" key="2">
    <source>
        <dbReference type="Proteomes" id="UP000006729"/>
    </source>
</evidence>
<dbReference type="EMBL" id="CM009302">
    <property type="protein sequence ID" value="KAI9383386.1"/>
    <property type="molecule type" value="Genomic_DNA"/>
</dbReference>
<gene>
    <name evidence="1" type="ORF">POPTR_013G076501v4</name>
</gene>
<keyword evidence="2" id="KW-1185">Reference proteome</keyword>
<sequence length="128" mass="13664">MAKPYPGQILLQTPKGIILISLLPVISNASPSPFRNLSGLKAMGSSHTFGSHPISATMKFTVPFLGIRYPPNTVSSVTACGSTKCPGGCLRRPSRIIAFKYGIFCRSSSFTSPSPYPTTSFISENSFS</sequence>
<evidence type="ECO:0000313" key="1">
    <source>
        <dbReference type="EMBL" id="KAI9383386.1"/>
    </source>
</evidence>
<proteinExistence type="predicted"/>
<comment type="caution">
    <text evidence="1">The sequence shown here is derived from an EMBL/GenBank/DDBJ whole genome shotgun (WGS) entry which is preliminary data.</text>
</comment>
<accession>A0ACC0S1I7</accession>
<name>A0ACC0S1I7_POPTR</name>
<reference evidence="1 2" key="1">
    <citation type="journal article" date="2006" name="Science">
        <title>The genome of black cottonwood, Populus trichocarpa (Torr. &amp; Gray).</title>
        <authorList>
            <person name="Tuskan G.A."/>
            <person name="Difazio S."/>
            <person name="Jansson S."/>
            <person name="Bohlmann J."/>
            <person name="Grigoriev I."/>
            <person name="Hellsten U."/>
            <person name="Putnam N."/>
            <person name="Ralph S."/>
            <person name="Rombauts S."/>
            <person name="Salamov A."/>
            <person name="Schein J."/>
            <person name="Sterck L."/>
            <person name="Aerts A."/>
            <person name="Bhalerao R.R."/>
            <person name="Bhalerao R.P."/>
            <person name="Blaudez D."/>
            <person name="Boerjan W."/>
            <person name="Brun A."/>
            <person name="Brunner A."/>
            <person name="Busov V."/>
            <person name="Campbell M."/>
            <person name="Carlson J."/>
            <person name="Chalot M."/>
            <person name="Chapman J."/>
            <person name="Chen G.L."/>
            <person name="Cooper D."/>
            <person name="Coutinho P.M."/>
            <person name="Couturier J."/>
            <person name="Covert S."/>
            <person name="Cronk Q."/>
            <person name="Cunningham R."/>
            <person name="Davis J."/>
            <person name="Degroeve S."/>
            <person name="Dejardin A."/>
            <person name="Depamphilis C."/>
            <person name="Detter J."/>
            <person name="Dirks B."/>
            <person name="Dubchak I."/>
            <person name="Duplessis S."/>
            <person name="Ehlting J."/>
            <person name="Ellis B."/>
            <person name="Gendler K."/>
            <person name="Goodstein D."/>
            <person name="Gribskov M."/>
            <person name="Grimwood J."/>
            <person name="Groover A."/>
            <person name="Gunter L."/>
            <person name="Hamberger B."/>
            <person name="Heinze B."/>
            <person name="Helariutta Y."/>
            <person name="Henrissat B."/>
            <person name="Holligan D."/>
            <person name="Holt R."/>
            <person name="Huang W."/>
            <person name="Islam-Faridi N."/>
            <person name="Jones S."/>
            <person name="Jones-Rhoades M."/>
            <person name="Jorgensen R."/>
            <person name="Joshi C."/>
            <person name="Kangasjarvi J."/>
            <person name="Karlsson J."/>
            <person name="Kelleher C."/>
            <person name="Kirkpatrick R."/>
            <person name="Kirst M."/>
            <person name="Kohler A."/>
            <person name="Kalluri U."/>
            <person name="Larimer F."/>
            <person name="Leebens-Mack J."/>
            <person name="Leple J.C."/>
            <person name="Locascio P."/>
            <person name="Lou Y."/>
            <person name="Lucas S."/>
            <person name="Martin F."/>
            <person name="Montanini B."/>
            <person name="Napoli C."/>
            <person name="Nelson D.R."/>
            <person name="Nelson C."/>
            <person name="Nieminen K."/>
            <person name="Nilsson O."/>
            <person name="Pereda V."/>
            <person name="Peter G."/>
            <person name="Philippe R."/>
            <person name="Pilate G."/>
            <person name="Poliakov A."/>
            <person name="Razumovskaya J."/>
            <person name="Richardson P."/>
            <person name="Rinaldi C."/>
            <person name="Ritland K."/>
            <person name="Rouze P."/>
            <person name="Ryaboy D."/>
            <person name="Schmutz J."/>
            <person name="Schrader J."/>
            <person name="Segerman B."/>
            <person name="Shin H."/>
            <person name="Siddiqui A."/>
            <person name="Sterky F."/>
            <person name="Terry A."/>
            <person name="Tsai C.J."/>
            <person name="Uberbacher E."/>
            <person name="Unneberg P."/>
            <person name="Vahala J."/>
            <person name="Wall K."/>
            <person name="Wessler S."/>
            <person name="Yang G."/>
            <person name="Yin T."/>
            <person name="Douglas C."/>
            <person name="Marra M."/>
            <person name="Sandberg G."/>
            <person name="Van de Peer Y."/>
            <person name="Rokhsar D."/>
        </authorList>
    </citation>
    <scope>NUCLEOTIDE SEQUENCE [LARGE SCALE GENOMIC DNA]</scope>
    <source>
        <strain evidence="2">cv. Nisqually</strain>
    </source>
</reference>
<protein>
    <submittedName>
        <fullName evidence="1">Uncharacterized protein</fullName>
    </submittedName>
</protein>
<dbReference type="Proteomes" id="UP000006729">
    <property type="component" value="Chromosome 13"/>
</dbReference>
<organism evidence="1 2">
    <name type="scientific">Populus trichocarpa</name>
    <name type="common">Western balsam poplar</name>
    <name type="synonym">Populus balsamifera subsp. trichocarpa</name>
    <dbReference type="NCBI Taxonomy" id="3694"/>
    <lineage>
        <taxon>Eukaryota</taxon>
        <taxon>Viridiplantae</taxon>
        <taxon>Streptophyta</taxon>
        <taxon>Embryophyta</taxon>
        <taxon>Tracheophyta</taxon>
        <taxon>Spermatophyta</taxon>
        <taxon>Magnoliopsida</taxon>
        <taxon>eudicotyledons</taxon>
        <taxon>Gunneridae</taxon>
        <taxon>Pentapetalae</taxon>
        <taxon>rosids</taxon>
        <taxon>fabids</taxon>
        <taxon>Malpighiales</taxon>
        <taxon>Salicaceae</taxon>
        <taxon>Saliceae</taxon>
        <taxon>Populus</taxon>
    </lineage>
</organism>